<dbReference type="InterPro" id="IPR011650">
    <property type="entry name" value="Peptidase_M20_dimer"/>
</dbReference>
<keyword evidence="2 5" id="KW-0378">Hydrolase</keyword>
<dbReference type="AlphaFoldDB" id="A0A1Y5TCR3"/>
<evidence type="ECO:0000256" key="3">
    <source>
        <dbReference type="PIRSR" id="PIRSR001235-1"/>
    </source>
</evidence>
<feature type="binding site" evidence="3">
    <location>
        <position position="83"/>
    </location>
    <ligand>
        <name>Zn(2+)</name>
        <dbReference type="ChEBI" id="CHEBI:29105"/>
        <label>1</label>
    </ligand>
</feature>
<evidence type="ECO:0000256" key="2">
    <source>
        <dbReference type="ARBA" id="ARBA00022801"/>
    </source>
</evidence>
<feature type="binding site" evidence="3">
    <location>
        <position position="94"/>
    </location>
    <ligand>
        <name>Zn(2+)</name>
        <dbReference type="ChEBI" id="CHEBI:29105"/>
        <label>1</label>
    </ligand>
</feature>
<accession>A0A1Y5TCR3</accession>
<dbReference type="RefSeq" id="WP_085883865.1">
    <property type="nucleotide sequence ID" value="NZ_FWFR01000002.1"/>
</dbReference>
<dbReference type="FunCoup" id="A0A1Y5TCR3">
    <property type="interactions" value="217"/>
</dbReference>
<protein>
    <submittedName>
        <fullName evidence="5">N-carbamoyl-L-amino acid hydrolase</fullName>
        <ecNumber evidence="5">3.5.1.87</ecNumber>
    </submittedName>
</protein>
<dbReference type="InParanoid" id="A0A1Y5TCR3"/>
<dbReference type="GO" id="GO:0046872">
    <property type="term" value="F:metal ion binding"/>
    <property type="evidence" value="ECO:0007669"/>
    <property type="project" value="UniProtKB-KW"/>
</dbReference>
<dbReference type="Pfam" id="PF07687">
    <property type="entry name" value="M20_dimer"/>
    <property type="match status" value="1"/>
</dbReference>
<organism evidence="5 6">
    <name type="scientific">Oceanibacterium hippocampi</name>
    <dbReference type="NCBI Taxonomy" id="745714"/>
    <lineage>
        <taxon>Bacteria</taxon>
        <taxon>Pseudomonadati</taxon>
        <taxon>Pseudomonadota</taxon>
        <taxon>Alphaproteobacteria</taxon>
        <taxon>Sneathiellales</taxon>
        <taxon>Sneathiellaceae</taxon>
        <taxon>Oceanibacterium</taxon>
    </lineage>
</organism>
<proteinExistence type="inferred from homology"/>
<reference evidence="5 6" key="1">
    <citation type="submission" date="2017-03" db="EMBL/GenBank/DDBJ databases">
        <authorList>
            <person name="Afonso C.L."/>
            <person name="Miller P.J."/>
            <person name="Scott M.A."/>
            <person name="Spackman E."/>
            <person name="Goraichik I."/>
            <person name="Dimitrov K.M."/>
            <person name="Suarez D.L."/>
            <person name="Swayne D.E."/>
        </authorList>
    </citation>
    <scope>NUCLEOTIDE SEQUENCE [LARGE SCALE GENOMIC DNA]</scope>
    <source>
        <strain evidence="5 6">CECT 7691</strain>
    </source>
</reference>
<feature type="binding site" evidence="3">
    <location>
        <position position="190"/>
    </location>
    <ligand>
        <name>Zn(2+)</name>
        <dbReference type="ChEBI" id="CHEBI:29105"/>
        <label>1</label>
    </ligand>
</feature>
<dbReference type="Gene3D" id="3.40.630.10">
    <property type="entry name" value="Zn peptidases"/>
    <property type="match status" value="1"/>
</dbReference>
<dbReference type="EC" id="3.5.1.87" evidence="5"/>
<evidence type="ECO:0000313" key="5">
    <source>
        <dbReference type="EMBL" id="SLN57448.1"/>
    </source>
</evidence>
<dbReference type="Proteomes" id="UP000193200">
    <property type="component" value="Unassembled WGS sequence"/>
</dbReference>
<gene>
    <name evidence="5" type="primary">amaB_2</name>
    <name evidence="5" type="ORF">OCH7691_02519</name>
</gene>
<dbReference type="GO" id="GO:0016813">
    <property type="term" value="F:hydrolase activity, acting on carbon-nitrogen (but not peptide) bonds, in linear amidines"/>
    <property type="evidence" value="ECO:0007669"/>
    <property type="project" value="InterPro"/>
</dbReference>
<dbReference type="Pfam" id="PF01546">
    <property type="entry name" value="Peptidase_M20"/>
    <property type="match status" value="1"/>
</dbReference>
<dbReference type="CDD" id="cd03884">
    <property type="entry name" value="M20_bAS"/>
    <property type="match status" value="1"/>
</dbReference>
<feature type="binding site" evidence="3">
    <location>
        <position position="129"/>
    </location>
    <ligand>
        <name>Zn(2+)</name>
        <dbReference type="ChEBI" id="CHEBI:29105"/>
        <label>2</label>
    </ligand>
</feature>
<dbReference type="NCBIfam" id="NF006771">
    <property type="entry name" value="PRK09290.1-5"/>
    <property type="match status" value="1"/>
</dbReference>
<keyword evidence="3" id="KW-0479">Metal-binding</keyword>
<evidence type="ECO:0000256" key="1">
    <source>
        <dbReference type="ARBA" id="ARBA00006153"/>
    </source>
</evidence>
<dbReference type="PANTHER" id="PTHR32494:SF5">
    <property type="entry name" value="ALLANTOATE AMIDOHYDROLASE"/>
    <property type="match status" value="1"/>
</dbReference>
<feature type="binding site" evidence="3">
    <location>
        <position position="382"/>
    </location>
    <ligand>
        <name>Zn(2+)</name>
        <dbReference type="ChEBI" id="CHEBI:29105"/>
        <label>2</label>
    </ligand>
</feature>
<comment type="cofactor">
    <cofactor evidence="3">
        <name>Zn(2+)</name>
        <dbReference type="ChEBI" id="CHEBI:29105"/>
    </cofactor>
    <text evidence="3">Binds 2 Zn(2+) ions per subunit.</text>
</comment>
<keyword evidence="3" id="KW-0862">Zinc</keyword>
<dbReference type="NCBIfam" id="NF006769">
    <property type="entry name" value="PRK09290.1-3"/>
    <property type="match status" value="1"/>
</dbReference>
<dbReference type="EMBL" id="FWFR01000002">
    <property type="protein sequence ID" value="SLN57448.1"/>
    <property type="molecule type" value="Genomic_DNA"/>
</dbReference>
<evidence type="ECO:0000259" key="4">
    <source>
        <dbReference type="Pfam" id="PF07687"/>
    </source>
</evidence>
<dbReference type="OrthoDB" id="9808195at2"/>
<dbReference type="PIRSF" id="PIRSF001235">
    <property type="entry name" value="Amidase_carbamoylase"/>
    <property type="match status" value="1"/>
</dbReference>
<dbReference type="InterPro" id="IPR036264">
    <property type="entry name" value="Bact_exopeptidase_dim_dom"/>
</dbReference>
<dbReference type="SUPFAM" id="SSF55031">
    <property type="entry name" value="Bacterial exopeptidase dimerisation domain"/>
    <property type="match status" value="1"/>
</dbReference>
<dbReference type="InterPro" id="IPR010158">
    <property type="entry name" value="Amidase_Cbmase"/>
</dbReference>
<name>A0A1Y5TCR3_9PROT</name>
<dbReference type="PANTHER" id="PTHR32494">
    <property type="entry name" value="ALLANTOATE DEIMINASE-RELATED"/>
    <property type="match status" value="1"/>
</dbReference>
<comment type="similarity">
    <text evidence="1">Belongs to the peptidase M20 family.</text>
</comment>
<evidence type="ECO:0000313" key="6">
    <source>
        <dbReference type="Proteomes" id="UP000193200"/>
    </source>
</evidence>
<keyword evidence="6" id="KW-1185">Reference proteome</keyword>
<dbReference type="Gene3D" id="3.30.70.360">
    <property type="match status" value="1"/>
</dbReference>
<feature type="domain" description="Peptidase M20 dimerisation" evidence="4">
    <location>
        <begin position="209"/>
        <end position="310"/>
    </location>
</feature>
<dbReference type="NCBIfam" id="NF009527">
    <property type="entry name" value="PRK12891.1"/>
    <property type="match status" value="1"/>
</dbReference>
<dbReference type="NCBIfam" id="TIGR01879">
    <property type="entry name" value="hydantase"/>
    <property type="match status" value="1"/>
</dbReference>
<dbReference type="GO" id="GO:0050538">
    <property type="term" value="F:N-carbamoyl-L-amino-acid hydrolase activity"/>
    <property type="evidence" value="ECO:0007669"/>
    <property type="project" value="UniProtKB-EC"/>
</dbReference>
<dbReference type="InterPro" id="IPR002933">
    <property type="entry name" value="Peptidase_M20"/>
</dbReference>
<dbReference type="SUPFAM" id="SSF53187">
    <property type="entry name" value="Zn-dependent exopeptidases"/>
    <property type="match status" value="1"/>
</dbReference>
<feature type="binding site" evidence="3">
    <location>
        <position position="94"/>
    </location>
    <ligand>
        <name>Zn(2+)</name>
        <dbReference type="ChEBI" id="CHEBI:29105"/>
        <label>2</label>
    </ligand>
</feature>
<sequence>MQNLQVDGDRLWQSLMEMAKIGATEKGGVCRLALTDLDKAGRDLFVSWCKEAGCSVSVDKMGNIFARRPGRNEDMPPVMTGSHLDTQPTGGKFDGVYGVLAGLEVIRSLNDHRIETEAPVEVAVWTNEEGSRFAPAMVASGVFAGAFDLEYGLSRADLDGKTMGEELARIGYAGDREVGGRPIKAFFEAHIEQGPILEAEEKTIGVVTGAQGQRWYEITLTGQEAHAGPTPMKVRKDALVGAARIVGEVNRIGLAHQPYACATVGLMQVSPNSRNTIPGKVFFAVDFRHPDADTLAQMDSELRAFCDKVTAEIGVEMAFEQIWYSPPVAFDPDCVNAVRKGAKLAGFGHMDIVSGAGHDACYINRVAPTGMIFVPCENGISHNEVENATSADIAAGCNVLLHAVLERANALS</sequence>